<organism evidence="2 3">
    <name type="scientific">Rhamnella rubrinervis</name>
    <dbReference type="NCBI Taxonomy" id="2594499"/>
    <lineage>
        <taxon>Eukaryota</taxon>
        <taxon>Viridiplantae</taxon>
        <taxon>Streptophyta</taxon>
        <taxon>Embryophyta</taxon>
        <taxon>Tracheophyta</taxon>
        <taxon>Spermatophyta</taxon>
        <taxon>Magnoliopsida</taxon>
        <taxon>eudicotyledons</taxon>
        <taxon>Gunneridae</taxon>
        <taxon>Pentapetalae</taxon>
        <taxon>rosids</taxon>
        <taxon>fabids</taxon>
        <taxon>Rosales</taxon>
        <taxon>Rhamnaceae</taxon>
        <taxon>rhamnoid group</taxon>
        <taxon>Rhamneae</taxon>
        <taxon>Rhamnella</taxon>
    </lineage>
</organism>
<reference evidence="2" key="1">
    <citation type="submission" date="2020-03" db="EMBL/GenBank/DDBJ databases">
        <title>A high-quality chromosome-level genome assembly of a woody plant with both climbing and erect habits, Rhamnella rubrinervis.</title>
        <authorList>
            <person name="Lu Z."/>
            <person name="Yang Y."/>
            <person name="Zhu X."/>
            <person name="Sun Y."/>
        </authorList>
    </citation>
    <scope>NUCLEOTIDE SEQUENCE</scope>
    <source>
        <strain evidence="2">BYM</strain>
        <tissue evidence="2">Leaf</tissue>
    </source>
</reference>
<comment type="caution">
    <text evidence="2">The sequence shown here is derived from an EMBL/GenBank/DDBJ whole genome shotgun (WGS) entry which is preliminary data.</text>
</comment>
<name>A0A8K0H4U1_9ROSA</name>
<feature type="compositionally biased region" description="Basic and acidic residues" evidence="1">
    <location>
        <begin position="75"/>
        <end position="84"/>
    </location>
</feature>
<keyword evidence="3" id="KW-1185">Reference proteome</keyword>
<dbReference type="Proteomes" id="UP000796880">
    <property type="component" value="Unassembled WGS sequence"/>
</dbReference>
<gene>
    <name evidence="2" type="ORF">FNV43_RR11038</name>
</gene>
<proteinExistence type="predicted"/>
<dbReference type="EMBL" id="VOIH02000005">
    <property type="protein sequence ID" value="KAF3445861.1"/>
    <property type="molecule type" value="Genomic_DNA"/>
</dbReference>
<evidence type="ECO:0000313" key="2">
    <source>
        <dbReference type="EMBL" id="KAF3445861.1"/>
    </source>
</evidence>
<sequence length="102" mass="11307">MGKLFSYLSYVVCGRRDALVVELVARHGVTLREDSGGRYWDFDEDPTEQRAIRAHVQARGYGGPPVPVGEPIEDDTNKDPKEDSLGTDDYAPHGYTSEPVDP</sequence>
<evidence type="ECO:0000256" key="1">
    <source>
        <dbReference type="SAM" id="MobiDB-lite"/>
    </source>
</evidence>
<accession>A0A8K0H4U1</accession>
<feature type="region of interest" description="Disordered" evidence="1">
    <location>
        <begin position="58"/>
        <end position="102"/>
    </location>
</feature>
<evidence type="ECO:0000313" key="3">
    <source>
        <dbReference type="Proteomes" id="UP000796880"/>
    </source>
</evidence>
<dbReference type="AlphaFoldDB" id="A0A8K0H4U1"/>
<protein>
    <submittedName>
        <fullName evidence="2">Uncharacterized protein</fullName>
    </submittedName>
</protein>